<dbReference type="Gene3D" id="3.30.470.30">
    <property type="entry name" value="DNA ligase/mRNA capping enzyme"/>
    <property type="match status" value="1"/>
</dbReference>
<evidence type="ECO:0000256" key="2">
    <source>
        <dbReference type="ARBA" id="ARBA00012727"/>
    </source>
</evidence>
<dbReference type="Pfam" id="PF04679">
    <property type="entry name" value="DNA_ligase_A_C"/>
    <property type="match status" value="1"/>
</dbReference>
<dbReference type="PANTHER" id="PTHR45674">
    <property type="entry name" value="DNA LIGASE 1/3 FAMILY MEMBER"/>
    <property type="match status" value="1"/>
</dbReference>
<comment type="caution">
    <text evidence="6">The sequence shown here is derived from an EMBL/GenBank/DDBJ whole genome shotgun (WGS) entry which is preliminary data.</text>
</comment>
<dbReference type="EMBL" id="BBJU01000031">
    <property type="protein sequence ID" value="GAK73072.1"/>
    <property type="molecule type" value="Genomic_DNA"/>
</dbReference>
<dbReference type="PROSITE" id="PS50160">
    <property type="entry name" value="DNA_LIGASE_A3"/>
    <property type="match status" value="1"/>
</dbReference>
<dbReference type="InterPro" id="IPR012340">
    <property type="entry name" value="NA-bd_OB-fold"/>
</dbReference>
<dbReference type="GO" id="GO:0006310">
    <property type="term" value="P:DNA recombination"/>
    <property type="evidence" value="ECO:0007669"/>
    <property type="project" value="InterPro"/>
</dbReference>
<evidence type="ECO:0000313" key="7">
    <source>
        <dbReference type="Proteomes" id="UP000028701"/>
    </source>
</evidence>
<name>A0A081D2C6_9HYPH</name>
<evidence type="ECO:0000313" key="6">
    <source>
        <dbReference type="EMBL" id="GAK73072.1"/>
    </source>
</evidence>
<dbReference type="InterPro" id="IPR012310">
    <property type="entry name" value="DNA_ligase_ATP-dep_cent"/>
</dbReference>
<comment type="similarity">
    <text evidence="1">Belongs to the ATP-dependent DNA ligase family.</text>
</comment>
<evidence type="ECO:0000256" key="4">
    <source>
        <dbReference type="ARBA" id="ARBA00034003"/>
    </source>
</evidence>
<dbReference type="EC" id="6.5.1.1" evidence="2"/>
<dbReference type="AlphaFoldDB" id="A0A081D2C6"/>
<feature type="domain" description="ATP-dependent DNA ligase family profile" evidence="5">
    <location>
        <begin position="124"/>
        <end position="256"/>
    </location>
</feature>
<dbReference type="GO" id="GO:0006281">
    <property type="term" value="P:DNA repair"/>
    <property type="evidence" value="ECO:0007669"/>
    <property type="project" value="InterPro"/>
</dbReference>
<dbReference type="PANTHER" id="PTHR45674:SF4">
    <property type="entry name" value="DNA LIGASE 1"/>
    <property type="match status" value="1"/>
</dbReference>
<dbReference type="Proteomes" id="UP000028701">
    <property type="component" value="Unassembled WGS sequence"/>
</dbReference>
<protein>
    <recommendedName>
        <fullName evidence="2">DNA ligase (ATP)</fullName>
        <ecNumber evidence="2">6.5.1.1</ecNumber>
    </recommendedName>
</protein>
<dbReference type="CDD" id="cd07971">
    <property type="entry name" value="OBF_DNA_ligase_LigD"/>
    <property type="match status" value="1"/>
</dbReference>
<dbReference type="InterPro" id="IPR050191">
    <property type="entry name" value="ATP-dep_DNA_ligase"/>
</dbReference>
<dbReference type="NCBIfam" id="TIGR02779">
    <property type="entry name" value="NHEJ_ligase_lig"/>
    <property type="match status" value="1"/>
</dbReference>
<keyword evidence="3 6" id="KW-0436">Ligase</keyword>
<sequence>MRRRDPSQPQLLFDPMPVRIEPCLASLVARPPIGPEWSWDIKWDGYRIAVHREPDRVRIITRGGHDWTHRFPGIEAAALATGPATFILDGEAVMLDEQGRSDFGLLQSSLGGRGSTATAGPAIMYAFDILYLDGHDLTGVEYASRRHLLDDLLEGEGGGIRLSEEFHADPAFLLKQACQLGLEGIIGKHRDRPYRSGRTGDWIKVKCIKRESFAIVGYEPSSSAPDGFSSLLLGARAGTDYVYVGSVGTGFKSDQMRDLRSQLDKLKVKKTASGLKKGVVSTRPTLVAEIDFRGWTNDRKLRHSSFKGIRDDADASDIYSIHSEEDDPGL</sequence>
<dbReference type="Gene3D" id="2.40.50.140">
    <property type="entry name" value="Nucleic acid-binding proteins"/>
    <property type="match status" value="1"/>
</dbReference>
<evidence type="ECO:0000256" key="3">
    <source>
        <dbReference type="ARBA" id="ARBA00022598"/>
    </source>
</evidence>
<reference evidence="6 7" key="1">
    <citation type="submission" date="2014-08" db="EMBL/GenBank/DDBJ databases">
        <title>Whole genome shotgun sequence of Rhizobium rubi NBRC 13261.</title>
        <authorList>
            <person name="Katano-Makiyama Y."/>
            <person name="Hosoyama A."/>
            <person name="Hashimoto M."/>
            <person name="Hosoyama Y."/>
            <person name="Noguchi M."/>
            <person name="Tsuchikane K."/>
            <person name="Uohara A."/>
            <person name="Ohji S."/>
            <person name="Ichikawa N."/>
            <person name="Kimura A."/>
            <person name="Yamazoe A."/>
            <person name="Fujita N."/>
        </authorList>
    </citation>
    <scope>NUCLEOTIDE SEQUENCE [LARGE SCALE GENOMIC DNA]</scope>
    <source>
        <strain evidence="6 7">NBRC 13261</strain>
    </source>
</reference>
<accession>A0A081D2C6</accession>
<dbReference type="eggNOG" id="COG1793">
    <property type="taxonomic scope" value="Bacteria"/>
</dbReference>
<gene>
    <name evidence="6" type="ORF">RRU01S_31_00060</name>
</gene>
<proteinExistence type="inferred from homology"/>
<comment type="catalytic activity">
    <reaction evidence="4">
        <text>ATP + (deoxyribonucleotide)n-3'-hydroxyl + 5'-phospho-(deoxyribonucleotide)m = (deoxyribonucleotide)n+m + AMP + diphosphate.</text>
        <dbReference type="EC" id="6.5.1.1"/>
    </reaction>
</comment>
<dbReference type="Gene3D" id="3.30.1490.70">
    <property type="match status" value="1"/>
</dbReference>
<evidence type="ECO:0000256" key="1">
    <source>
        <dbReference type="ARBA" id="ARBA00007572"/>
    </source>
</evidence>
<dbReference type="GO" id="GO:0005524">
    <property type="term" value="F:ATP binding"/>
    <property type="evidence" value="ECO:0007669"/>
    <property type="project" value="InterPro"/>
</dbReference>
<dbReference type="InterPro" id="IPR012309">
    <property type="entry name" value="DNA_ligase_ATP-dep_C"/>
</dbReference>
<evidence type="ECO:0000259" key="5">
    <source>
        <dbReference type="PROSITE" id="PS50160"/>
    </source>
</evidence>
<dbReference type="CDD" id="cd07906">
    <property type="entry name" value="Adenylation_DNA_ligase_LigD_LigC"/>
    <property type="match status" value="1"/>
</dbReference>
<dbReference type="SUPFAM" id="SSF50249">
    <property type="entry name" value="Nucleic acid-binding proteins"/>
    <property type="match status" value="1"/>
</dbReference>
<dbReference type="SUPFAM" id="SSF56091">
    <property type="entry name" value="DNA ligase/mRNA capping enzyme, catalytic domain"/>
    <property type="match status" value="1"/>
</dbReference>
<dbReference type="GO" id="GO:0003910">
    <property type="term" value="F:DNA ligase (ATP) activity"/>
    <property type="evidence" value="ECO:0007669"/>
    <property type="project" value="UniProtKB-EC"/>
</dbReference>
<dbReference type="InterPro" id="IPR014146">
    <property type="entry name" value="LigD_ligase_dom"/>
</dbReference>
<organism evidence="6 7">
    <name type="scientific">Agrobacterium rubi TR3 = NBRC 13261</name>
    <dbReference type="NCBI Taxonomy" id="1368415"/>
    <lineage>
        <taxon>Bacteria</taxon>
        <taxon>Pseudomonadati</taxon>
        <taxon>Pseudomonadota</taxon>
        <taxon>Alphaproteobacteria</taxon>
        <taxon>Hyphomicrobiales</taxon>
        <taxon>Rhizobiaceae</taxon>
        <taxon>Rhizobium/Agrobacterium group</taxon>
        <taxon>Agrobacterium</taxon>
    </lineage>
</organism>
<dbReference type="Pfam" id="PF01068">
    <property type="entry name" value="DNA_ligase_A_M"/>
    <property type="match status" value="1"/>
</dbReference>